<feature type="chain" id="PRO_5047066313" description="Secreted protein" evidence="1">
    <location>
        <begin position="30"/>
        <end position="142"/>
    </location>
</feature>
<gene>
    <name evidence="2" type="ORF">ACFFN0_14810</name>
</gene>
<evidence type="ECO:0000313" key="2">
    <source>
        <dbReference type="EMBL" id="MFB9733316.1"/>
    </source>
</evidence>
<dbReference type="EMBL" id="JBHMAX010000028">
    <property type="protein sequence ID" value="MFB9733316.1"/>
    <property type="molecule type" value="Genomic_DNA"/>
</dbReference>
<name>A0ABV5V6A0_9MICO</name>
<accession>A0ABV5V6A0</accession>
<keyword evidence="3" id="KW-1185">Reference proteome</keyword>
<protein>
    <recommendedName>
        <fullName evidence="4">Secreted protein</fullName>
    </recommendedName>
</protein>
<organism evidence="2 3">
    <name type="scientific">Ornithinimicrobium kibberense</name>
    <dbReference type="NCBI Taxonomy" id="282060"/>
    <lineage>
        <taxon>Bacteria</taxon>
        <taxon>Bacillati</taxon>
        <taxon>Actinomycetota</taxon>
        <taxon>Actinomycetes</taxon>
        <taxon>Micrococcales</taxon>
        <taxon>Ornithinimicrobiaceae</taxon>
        <taxon>Ornithinimicrobium</taxon>
    </lineage>
</organism>
<dbReference type="Proteomes" id="UP001589613">
    <property type="component" value="Unassembled WGS sequence"/>
</dbReference>
<comment type="caution">
    <text evidence="2">The sequence shown here is derived from an EMBL/GenBank/DDBJ whole genome shotgun (WGS) entry which is preliminary data.</text>
</comment>
<reference evidence="2 3" key="1">
    <citation type="submission" date="2024-09" db="EMBL/GenBank/DDBJ databases">
        <authorList>
            <person name="Sun Q."/>
            <person name="Mori K."/>
        </authorList>
    </citation>
    <scope>NUCLEOTIDE SEQUENCE [LARGE SCALE GENOMIC DNA]</scope>
    <source>
        <strain evidence="2 3">JCM 12763</strain>
    </source>
</reference>
<dbReference type="RefSeq" id="WP_141338641.1">
    <property type="nucleotide sequence ID" value="NZ_JBHMAX010000028.1"/>
</dbReference>
<evidence type="ECO:0008006" key="4">
    <source>
        <dbReference type="Google" id="ProtNLM"/>
    </source>
</evidence>
<evidence type="ECO:0000256" key="1">
    <source>
        <dbReference type="SAM" id="SignalP"/>
    </source>
</evidence>
<proteinExistence type="predicted"/>
<feature type="signal peptide" evidence="1">
    <location>
        <begin position="1"/>
        <end position="29"/>
    </location>
</feature>
<sequence length="142" mass="14644">MRSARIRASAAAVGAAAMLVTVGVSGATAAPPAPWLPDADLVCGSTVVTADQWVHNPSSSVLFITAGDLAGHYVIKDVTGYLVPGLIPAAEIPADYAAYPLALQWDRGRKEGLETETCLVVSRFAHMDATIIGPVSLTKVSG</sequence>
<keyword evidence="1" id="KW-0732">Signal</keyword>
<evidence type="ECO:0000313" key="3">
    <source>
        <dbReference type="Proteomes" id="UP001589613"/>
    </source>
</evidence>